<dbReference type="Pfam" id="PF00754">
    <property type="entry name" value="F5_F8_type_C"/>
    <property type="match status" value="1"/>
</dbReference>
<evidence type="ECO:0000259" key="2">
    <source>
        <dbReference type="PROSITE" id="PS50022"/>
    </source>
</evidence>
<dbReference type="PANTHER" id="PTHR32208:SF68">
    <property type="entry name" value="GALACTOSE OXIDASE"/>
    <property type="match status" value="1"/>
</dbReference>
<evidence type="ECO:0000313" key="4">
    <source>
        <dbReference type="Proteomes" id="UP000803884"/>
    </source>
</evidence>
<dbReference type="InterPro" id="IPR008979">
    <property type="entry name" value="Galactose-bd-like_sf"/>
</dbReference>
<keyword evidence="1" id="KW-0732">Signal</keyword>
<dbReference type="Gene3D" id="2.60.120.260">
    <property type="entry name" value="Galactose-binding domain-like"/>
    <property type="match status" value="1"/>
</dbReference>
<gene>
    <name evidence="3" type="ORF">WHR41_08004</name>
</gene>
<reference evidence="3 4" key="1">
    <citation type="journal article" date="2020" name="Microbiol. Resour. Announc.">
        <title>Draft Genome Sequence of a Cladosporium Species Isolated from the Mesophotic Ascidian Didemnum maculosum.</title>
        <authorList>
            <person name="Gioti A."/>
            <person name="Siaperas R."/>
            <person name="Nikolaivits E."/>
            <person name="Le Goff G."/>
            <person name="Ouazzani J."/>
            <person name="Kotoulas G."/>
            <person name="Topakas E."/>
        </authorList>
    </citation>
    <scope>NUCLEOTIDE SEQUENCE [LARGE SCALE GENOMIC DNA]</scope>
    <source>
        <strain evidence="3 4">TM138-S3</strain>
    </source>
</reference>
<dbReference type="EMBL" id="JAAQHG020000036">
    <property type="protein sequence ID" value="KAL1583340.1"/>
    <property type="molecule type" value="Genomic_DNA"/>
</dbReference>
<dbReference type="Pfam" id="PF09118">
    <property type="entry name" value="GO-like_E_set"/>
    <property type="match status" value="1"/>
</dbReference>
<keyword evidence="4" id="KW-1185">Reference proteome</keyword>
<dbReference type="InterPro" id="IPR011043">
    <property type="entry name" value="Gal_Oxase/kelch_b-propeller"/>
</dbReference>
<dbReference type="SUPFAM" id="SSF50965">
    <property type="entry name" value="Galactose oxidase, central domain"/>
    <property type="match status" value="1"/>
</dbReference>
<evidence type="ECO:0000313" key="3">
    <source>
        <dbReference type="EMBL" id="KAL1583340.1"/>
    </source>
</evidence>
<feature type="domain" description="F5/8 type C" evidence="2">
    <location>
        <begin position="79"/>
        <end position="191"/>
    </location>
</feature>
<dbReference type="InterPro" id="IPR015202">
    <property type="entry name" value="GO-like_E_set"/>
</dbReference>
<name>A0AB34KIB3_9PEZI</name>
<dbReference type="GeneID" id="96009446"/>
<proteinExistence type="predicted"/>
<comment type="caution">
    <text evidence="3">The sequence shown here is derived from an EMBL/GenBank/DDBJ whole genome shotgun (WGS) entry which is preliminary data.</text>
</comment>
<dbReference type="InterPro" id="IPR013783">
    <property type="entry name" value="Ig-like_fold"/>
</dbReference>
<dbReference type="Gene3D" id="2.60.40.10">
    <property type="entry name" value="Immunoglobulins"/>
    <property type="match status" value="1"/>
</dbReference>
<dbReference type="PANTHER" id="PTHR32208">
    <property type="entry name" value="SECRETED PROTEIN-RELATED"/>
    <property type="match status" value="1"/>
</dbReference>
<dbReference type="Pfam" id="PF01344">
    <property type="entry name" value="Kelch_1"/>
    <property type="match status" value="1"/>
</dbReference>
<sequence>MRMRWANAALVGSASAGHTYLKEAMRGERVVSGYGVYDKPSWEPIFNDQSRPVNGIRVGREKWLLTCSSGENTCQNAIDGTNTTAWKSEGFSDTQNITVDLRDHYAVGAVVVLPPIDLKSECGLITEHEIYLSNDAEHWGQPVAYGMWPTTNRQRVAAFEPTSARYMRLVARSNEEHSSWVGISELNVYANLYTIAQDPKLGAWGPTLDLPVVPAAGAQEATGQVMLWSSWDEDEFHSTPGGKTAMSRWDFRTNTVSKRVVTDTHHDMFCPGIAIDGTGNMVVTGGNDAAQTSLFNATSDLWEPAEAMNTERGYQAQTTLSDGRVFVIGGSWAGGSNIEKNGEVYDPSSKRWTPLPGAKVGPMLTDDMEGPWRADNHGWLFGWKNNTVFQAGRSVSMNWYTVEGEGDVHSAGIRLEDEDSMSGNAVMFDAVEGKILTFGGSPDYDKSPAHANAHVITLGDALGKPDVQPAGKDGQMHVDRVFHTSVVLPDGKVFIHGGQTFGIAFNEENVQFTPELYDPETNTFQQLQKNNMIRVYHSVSILVPDGRVLTGGGGLCGNCSANHYDAQIYTPPYLLTETGQERKRPTFRSSIPRKASPGGTIRFMTTNRVETASLVRISSASHTVNTDQRRVPLEVEDKFFDAPYPIAEVTLPKDPGVLIPGHWMFFVMDEFGTPSIAKTILITPKKHLDASQDKTDQVLRAHEQEHNYPHQELLF</sequence>
<evidence type="ECO:0000256" key="1">
    <source>
        <dbReference type="ARBA" id="ARBA00022729"/>
    </source>
</evidence>
<dbReference type="CDD" id="cd02851">
    <property type="entry name" value="E_set_GO_C"/>
    <property type="match status" value="1"/>
</dbReference>
<dbReference type="Proteomes" id="UP000803884">
    <property type="component" value="Unassembled WGS sequence"/>
</dbReference>
<accession>A0AB34KIB3</accession>
<dbReference type="Gene3D" id="2.130.10.80">
    <property type="entry name" value="Galactose oxidase/kelch, beta-propeller"/>
    <property type="match status" value="1"/>
</dbReference>
<dbReference type="RefSeq" id="XP_069226447.1">
    <property type="nucleotide sequence ID" value="XM_069376608.1"/>
</dbReference>
<dbReference type="InterPro" id="IPR000421">
    <property type="entry name" value="FA58C"/>
</dbReference>
<dbReference type="InterPro" id="IPR014756">
    <property type="entry name" value="Ig_E-set"/>
</dbReference>
<organism evidence="3 4">
    <name type="scientific">Cladosporium halotolerans</name>
    <dbReference type="NCBI Taxonomy" id="1052096"/>
    <lineage>
        <taxon>Eukaryota</taxon>
        <taxon>Fungi</taxon>
        <taxon>Dikarya</taxon>
        <taxon>Ascomycota</taxon>
        <taxon>Pezizomycotina</taxon>
        <taxon>Dothideomycetes</taxon>
        <taxon>Dothideomycetidae</taxon>
        <taxon>Cladosporiales</taxon>
        <taxon>Cladosporiaceae</taxon>
        <taxon>Cladosporium</taxon>
    </lineage>
</organism>
<dbReference type="InterPro" id="IPR037293">
    <property type="entry name" value="Gal_Oxidase_central_sf"/>
</dbReference>
<dbReference type="SUPFAM" id="SSF81296">
    <property type="entry name" value="E set domains"/>
    <property type="match status" value="1"/>
</dbReference>
<dbReference type="SMART" id="SM00612">
    <property type="entry name" value="Kelch"/>
    <property type="match status" value="3"/>
</dbReference>
<dbReference type="PROSITE" id="PS50022">
    <property type="entry name" value="FA58C_3"/>
    <property type="match status" value="1"/>
</dbReference>
<protein>
    <recommendedName>
        <fullName evidence="2">F5/8 type C domain-containing protein</fullName>
    </recommendedName>
</protein>
<dbReference type="InterPro" id="IPR009880">
    <property type="entry name" value="Glyoxal_oxidase_N"/>
</dbReference>
<dbReference type="InterPro" id="IPR006652">
    <property type="entry name" value="Kelch_1"/>
</dbReference>
<dbReference type="Pfam" id="PF07250">
    <property type="entry name" value="Glyoxal_oxid_N"/>
    <property type="match status" value="1"/>
</dbReference>
<dbReference type="SUPFAM" id="SSF49785">
    <property type="entry name" value="Galactose-binding domain-like"/>
    <property type="match status" value="1"/>
</dbReference>
<dbReference type="AlphaFoldDB" id="A0AB34KIB3"/>